<reference evidence="1" key="1">
    <citation type="submission" date="2018-06" db="EMBL/GenBank/DDBJ databases">
        <authorList>
            <person name="Zhirakovskaya E."/>
        </authorList>
    </citation>
    <scope>NUCLEOTIDE SEQUENCE</scope>
</reference>
<gene>
    <name evidence="1" type="ORF">MNBD_ALPHA06-283</name>
</gene>
<protein>
    <recommendedName>
        <fullName evidence="2">Cytochrome c, class I</fullName>
    </recommendedName>
</protein>
<dbReference type="GO" id="GO:0009055">
    <property type="term" value="F:electron transfer activity"/>
    <property type="evidence" value="ECO:0007669"/>
    <property type="project" value="InterPro"/>
</dbReference>
<dbReference type="InterPro" id="IPR036909">
    <property type="entry name" value="Cyt_c-like_dom_sf"/>
</dbReference>
<dbReference type="EMBL" id="UOEE01000266">
    <property type="protein sequence ID" value="VAV98667.1"/>
    <property type="molecule type" value="Genomic_DNA"/>
</dbReference>
<evidence type="ECO:0000313" key="1">
    <source>
        <dbReference type="EMBL" id="VAV98667.1"/>
    </source>
</evidence>
<evidence type="ECO:0008006" key="2">
    <source>
        <dbReference type="Google" id="ProtNLM"/>
    </source>
</evidence>
<name>A0A3B0S1R1_9ZZZZ</name>
<dbReference type="GO" id="GO:0020037">
    <property type="term" value="F:heme binding"/>
    <property type="evidence" value="ECO:0007669"/>
    <property type="project" value="InterPro"/>
</dbReference>
<dbReference type="SUPFAM" id="SSF46626">
    <property type="entry name" value="Cytochrome c"/>
    <property type="match status" value="1"/>
</dbReference>
<dbReference type="AlphaFoldDB" id="A0A3B0S1R1"/>
<dbReference type="Gene3D" id="1.10.760.10">
    <property type="entry name" value="Cytochrome c-like domain"/>
    <property type="match status" value="1"/>
</dbReference>
<accession>A0A3B0S1R1</accession>
<sequence>MQNTNKYLAWLGATLVATTLGLAIAPSTQAQSAKAKKTDPMLVVRGAKAWKENCGRCHNLRSPKEMTDEEWDVSVAHMRVRANLTRKDAEAVRAFLKASN</sequence>
<organism evidence="1">
    <name type="scientific">hydrothermal vent metagenome</name>
    <dbReference type="NCBI Taxonomy" id="652676"/>
    <lineage>
        <taxon>unclassified sequences</taxon>
        <taxon>metagenomes</taxon>
        <taxon>ecological metagenomes</taxon>
    </lineage>
</organism>
<proteinExistence type="predicted"/>